<comment type="caution">
    <text evidence="7">The sequence shown here is derived from an EMBL/GenBank/DDBJ whole genome shotgun (WGS) entry which is preliminary data.</text>
</comment>
<dbReference type="EMBL" id="FCOE02000012">
    <property type="protein sequence ID" value="SAK71847.1"/>
    <property type="molecule type" value="Genomic_DNA"/>
</dbReference>
<organism evidence="7 8">
    <name type="scientific">Caballeronia pedi</name>
    <dbReference type="NCBI Taxonomy" id="1777141"/>
    <lineage>
        <taxon>Bacteria</taxon>
        <taxon>Pseudomonadati</taxon>
        <taxon>Pseudomonadota</taxon>
        <taxon>Betaproteobacteria</taxon>
        <taxon>Burkholderiales</taxon>
        <taxon>Burkholderiaceae</taxon>
        <taxon>Caballeronia</taxon>
    </lineage>
</organism>
<feature type="transmembrane region" description="Helical" evidence="6">
    <location>
        <begin position="68"/>
        <end position="87"/>
    </location>
</feature>
<evidence type="ECO:0000256" key="3">
    <source>
        <dbReference type="ARBA" id="ARBA00022692"/>
    </source>
</evidence>
<feature type="transmembrane region" description="Helical" evidence="6">
    <location>
        <begin position="150"/>
        <end position="172"/>
    </location>
</feature>
<dbReference type="Proteomes" id="UP000054911">
    <property type="component" value="Unassembled WGS sequence"/>
</dbReference>
<name>A0A158BRE5_9BURK</name>
<evidence type="ECO:0000313" key="7">
    <source>
        <dbReference type="EMBL" id="SAK71847.1"/>
    </source>
</evidence>
<feature type="transmembrane region" description="Helical" evidence="6">
    <location>
        <begin position="113"/>
        <end position="138"/>
    </location>
</feature>
<dbReference type="OrthoDB" id="5294331at2"/>
<gene>
    <name evidence="7" type="ORF">AWB80_03867</name>
</gene>
<keyword evidence="4 6" id="KW-1133">Transmembrane helix</keyword>
<evidence type="ECO:0000256" key="2">
    <source>
        <dbReference type="ARBA" id="ARBA00008333"/>
    </source>
</evidence>
<dbReference type="GO" id="GO:0015093">
    <property type="term" value="F:ferrous iron transmembrane transporter activity"/>
    <property type="evidence" value="ECO:0007669"/>
    <property type="project" value="TreeGrafter"/>
</dbReference>
<dbReference type="STRING" id="1777141.AWB80_03867"/>
<comment type="similarity">
    <text evidence="2">Belongs to the oxidase-dependent Fe transporter (OFeT) (TC 9.A.10.1) family.</text>
</comment>
<accession>A0A158BRE5</accession>
<dbReference type="PANTHER" id="PTHR31632:SF2">
    <property type="entry name" value="PLASMA MEMBRANE IRON PERMEASE"/>
    <property type="match status" value="1"/>
</dbReference>
<proteinExistence type="inferred from homology"/>
<dbReference type="GO" id="GO:0033573">
    <property type="term" value="C:high-affinity iron permease complex"/>
    <property type="evidence" value="ECO:0007669"/>
    <property type="project" value="InterPro"/>
</dbReference>
<evidence type="ECO:0000256" key="1">
    <source>
        <dbReference type="ARBA" id="ARBA00004141"/>
    </source>
</evidence>
<dbReference type="RefSeq" id="WP_061176285.1">
    <property type="nucleotide sequence ID" value="NZ_FCOE02000012.1"/>
</dbReference>
<keyword evidence="3 6" id="KW-0812">Transmembrane</keyword>
<dbReference type="InterPro" id="IPR004923">
    <property type="entry name" value="FTR1/Fip1/EfeU"/>
</dbReference>
<protein>
    <submittedName>
        <fullName evidence="7">Transport related, membrane protein</fullName>
    </submittedName>
</protein>
<comment type="subcellular location">
    <subcellularLocation>
        <location evidence="1">Membrane</location>
        <topology evidence="1">Multi-pass membrane protein</topology>
    </subcellularLocation>
</comment>
<evidence type="ECO:0000256" key="4">
    <source>
        <dbReference type="ARBA" id="ARBA00022989"/>
    </source>
</evidence>
<evidence type="ECO:0000313" key="8">
    <source>
        <dbReference type="Proteomes" id="UP000054911"/>
    </source>
</evidence>
<feature type="transmembrane region" description="Helical" evidence="6">
    <location>
        <begin position="179"/>
        <end position="203"/>
    </location>
</feature>
<evidence type="ECO:0000256" key="6">
    <source>
        <dbReference type="SAM" id="Phobius"/>
    </source>
</evidence>
<keyword evidence="5 6" id="KW-0472">Membrane</keyword>
<evidence type="ECO:0000256" key="5">
    <source>
        <dbReference type="ARBA" id="ARBA00023136"/>
    </source>
</evidence>
<sequence>MLPTALIVFREVLEASLIISIVLAASRGVAGRGWWVGGGLIGGLAGAALLALFADVLSNLASGFGQEYFNATVMFVAVAMLGWHSIWMSRHSREMARQIAEVGKAVASGTRPLAGLAIVVGAAVLREGAEAVLFLYGVLVSSPGQKPEMALGGVLGLAGGVFLGYAMYAGLLQIPLKRLFTVTNALIVLLAAGMASQGIGFLISADFVPTWGDAVWDTSGLLDETSLIGKMLHALIGYTARPAGTQIVAYVATAVTIVLLSRFAAGREAHGHAVPR</sequence>
<reference evidence="7" key="1">
    <citation type="submission" date="2016-01" db="EMBL/GenBank/DDBJ databases">
        <authorList>
            <person name="Peeters C."/>
        </authorList>
    </citation>
    <scope>NUCLEOTIDE SEQUENCE [LARGE SCALE GENOMIC DNA]</scope>
    <source>
        <strain evidence="7">LMG 29323</strain>
    </source>
</reference>
<keyword evidence="8" id="KW-1185">Reference proteome</keyword>
<feature type="transmembrane region" description="Helical" evidence="6">
    <location>
        <begin position="33"/>
        <end position="56"/>
    </location>
</feature>
<dbReference type="PANTHER" id="PTHR31632">
    <property type="entry name" value="IRON TRANSPORTER FTH1"/>
    <property type="match status" value="1"/>
</dbReference>
<dbReference type="AlphaFoldDB" id="A0A158BRE5"/>
<dbReference type="Pfam" id="PF03239">
    <property type="entry name" value="FTR1"/>
    <property type="match status" value="1"/>
</dbReference>
<feature type="transmembrane region" description="Helical" evidence="6">
    <location>
        <begin position="247"/>
        <end position="265"/>
    </location>
</feature>